<evidence type="ECO:0000313" key="2">
    <source>
        <dbReference type="EMBL" id="MBA0596923.1"/>
    </source>
</evidence>
<dbReference type="PANTHER" id="PTHR31973:SF189">
    <property type="entry name" value="TRANSPOSASE, MUDR, PLANT, MULE TRANSPOSASE DOMAIN PROTEIN-RELATED"/>
    <property type="match status" value="1"/>
</dbReference>
<feature type="non-terminal residue" evidence="2">
    <location>
        <position position="214"/>
    </location>
</feature>
<proteinExistence type="predicted"/>
<organism evidence="2 3">
    <name type="scientific">Gossypium raimondii</name>
    <name type="common">Peruvian cotton</name>
    <name type="synonym">Gossypium klotzschianum subsp. raimondii</name>
    <dbReference type="NCBI Taxonomy" id="29730"/>
    <lineage>
        <taxon>Eukaryota</taxon>
        <taxon>Viridiplantae</taxon>
        <taxon>Streptophyta</taxon>
        <taxon>Embryophyta</taxon>
        <taxon>Tracheophyta</taxon>
        <taxon>Spermatophyta</taxon>
        <taxon>Magnoliopsida</taxon>
        <taxon>eudicotyledons</taxon>
        <taxon>Gunneridae</taxon>
        <taxon>Pentapetalae</taxon>
        <taxon>rosids</taxon>
        <taxon>malvids</taxon>
        <taxon>Malvales</taxon>
        <taxon>Malvaceae</taxon>
        <taxon>Malvoideae</taxon>
        <taxon>Gossypium</taxon>
    </lineage>
</organism>
<reference evidence="2 3" key="1">
    <citation type="journal article" date="2019" name="Genome Biol. Evol.">
        <title>Insights into the evolution of the New World diploid cottons (Gossypium, subgenus Houzingenia) based on genome sequencing.</title>
        <authorList>
            <person name="Grover C.E."/>
            <person name="Arick M.A. 2nd"/>
            <person name="Thrash A."/>
            <person name="Conover J.L."/>
            <person name="Sanders W.S."/>
            <person name="Peterson D.G."/>
            <person name="Frelichowski J.E."/>
            <person name="Scheffler J.A."/>
            <person name="Scheffler B.E."/>
            <person name="Wendel J.F."/>
        </authorList>
    </citation>
    <scope>NUCLEOTIDE SEQUENCE [LARGE SCALE GENOMIC DNA]</scope>
    <source>
        <strain evidence="2">8</strain>
        <tissue evidence="2">Leaf</tissue>
    </source>
</reference>
<dbReference type="Pfam" id="PF10551">
    <property type="entry name" value="MULE"/>
    <property type="match status" value="1"/>
</dbReference>
<comment type="caution">
    <text evidence="2">The sequence shown here is derived from an EMBL/GenBank/DDBJ whole genome shotgun (WGS) entry which is preliminary data.</text>
</comment>
<evidence type="ECO:0000259" key="1">
    <source>
        <dbReference type="Pfam" id="PF10551"/>
    </source>
</evidence>
<dbReference type="InterPro" id="IPR018289">
    <property type="entry name" value="MULE_transposase_dom"/>
</dbReference>
<gene>
    <name evidence="2" type="ORF">Gorai_013727</name>
</gene>
<sequence>MIVATLKESCKNIRVYARYNICQRARRGVLKEKKGFYIDEYVNLWGYAVELISSNPGSTVSIQVHRDNDGKAIFYRLYACLAGLKQGWEEGYKPFIVFDGCFLNSVCKRELLAVVGRDGNNQMFPVGWAVEGEGKQSWKWFLENLMKHQLSIDLRPTSRVPTRADNNMAKTSNGWLLDARCNSIITMLEDIRILKNIEQSTHSRLIWNGDGRFE</sequence>
<dbReference type="Proteomes" id="UP000593578">
    <property type="component" value="Unassembled WGS sequence"/>
</dbReference>
<feature type="domain" description="MULE transposase" evidence="1">
    <location>
        <begin position="96"/>
        <end position="165"/>
    </location>
</feature>
<accession>A0A7J8Q6H8</accession>
<dbReference type="PANTHER" id="PTHR31973">
    <property type="entry name" value="POLYPROTEIN, PUTATIVE-RELATED"/>
    <property type="match status" value="1"/>
</dbReference>
<name>A0A7J8Q6H8_GOSRA</name>
<dbReference type="AlphaFoldDB" id="A0A7J8Q6H8"/>
<evidence type="ECO:0000313" key="3">
    <source>
        <dbReference type="Proteomes" id="UP000593578"/>
    </source>
</evidence>
<protein>
    <recommendedName>
        <fullName evidence="1">MULE transposase domain-containing protein</fullName>
    </recommendedName>
</protein>
<dbReference type="EMBL" id="JABEZZ010000009">
    <property type="protein sequence ID" value="MBA0596923.1"/>
    <property type="molecule type" value="Genomic_DNA"/>
</dbReference>